<dbReference type="SUPFAM" id="SSF54427">
    <property type="entry name" value="NTF2-like"/>
    <property type="match status" value="1"/>
</dbReference>
<dbReference type="PATRIC" id="fig|1469144.10.peg.1754"/>
<dbReference type="Pfam" id="PF07366">
    <property type="entry name" value="SnoaL"/>
    <property type="match status" value="1"/>
</dbReference>
<name>A0A132MQF0_9ACTN</name>
<accession>A0A132MQF0</accession>
<dbReference type="RefSeq" id="WP_066886132.1">
    <property type="nucleotide sequence ID" value="NZ_LAXD01000001.1"/>
</dbReference>
<organism evidence="1 2">
    <name type="scientific">Carbonactinospora thermoautotrophica</name>
    <dbReference type="NCBI Taxonomy" id="1469144"/>
    <lineage>
        <taxon>Bacteria</taxon>
        <taxon>Bacillati</taxon>
        <taxon>Actinomycetota</taxon>
        <taxon>Actinomycetes</taxon>
        <taxon>Kitasatosporales</taxon>
        <taxon>Carbonactinosporaceae</taxon>
        <taxon>Carbonactinospora</taxon>
    </lineage>
</organism>
<dbReference type="AlphaFoldDB" id="A0A132MQF0"/>
<proteinExistence type="predicted"/>
<dbReference type="STRING" id="1469144.LI90_1605"/>
<dbReference type="EMBL" id="LAXD01000001">
    <property type="protein sequence ID" value="KWW99965.1"/>
    <property type="molecule type" value="Genomic_DNA"/>
</dbReference>
<dbReference type="InterPro" id="IPR032710">
    <property type="entry name" value="NTF2-like_dom_sf"/>
</dbReference>
<evidence type="ECO:0000313" key="2">
    <source>
        <dbReference type="Proteomes" id="UP000070188"/>
    </source>
</evidence>
<evidence type="ECO:0000313" key="1">
    <source>
        <dbReference type="EMBL" id="KWW99965.1"/>
    </source>
</evidence>
<sequence length="145" mass="16224">MGARDVAQEFFERMQAGDVDKTLALTAPDATVSLVPLGVHGSMAKEGAEYLWALAKAFPDLLVRVRRLFVTTDNTAVAEITIDGTQADDFLGVINQEKHFDIDQGWMLQIDDSDRITAVTGYWDQNHLYRRLGVKRLDKITITAR</sequence>
<keyword evidence="2" id="KW-1185">Reference proteome</keyword>
<protein>
    <submittedName>
        <fullName evidence="1">Uncharacterized protein</fullName>
    </submittedName>
</protein>
<dbReference type="InterPro" id="IPR009959">
    <property type="entry name" value="Cyclase_SnoaL-like"/>
</dbReference>
<dbReference type="Gene3D" id="3.10.450.50">
    <property type="match status" value="1"/>
</dbReference>
<reference evidence="2" key="1">
    <citation type="submission" date="2015-04" db="EMBL/GenBank/DDBJ databases">
        <title>Physiological reanalysis, assessment of diazotrophy, and genome sequences of multiple isolates of Streptomyces thermoautotrophicus.</title>
        <authorList>
            <person name="MacKellar D.C."/>
            <person name="Lieber L."/>
            <person name="Norman J."/>
            <person name="Bolger A."/>
            <person name="Tobin C."/>
            <person name="Murray J.W."/>
            <person name="Chang R."/>
            <person name="Ford T."/>
            <person name="Nguyen P.Q."/>
            <person name="Woodward J."/>
            <person name="Permingeat H."/>
            <person name="Joshi N.S."/>
            <person name="Silver P.A."/>
            <person name="Usadel B."/>
            <person name="Rutherford A.W."/>
            <person name="Friesen M."/>
            <person name="Prell J."/>
        </authorList>
    </citation>
    <scope>NUCLEOTIDE SEQUENCE [LARGE SCALE GENOMIC DNA]</scope>
    <source>
        <strain evidence="2">H1</strain>
    </source>
</reference>
<comment type="caution">
    <text evidence="1">The sequence shown here is derived from an EMBL/GenBank/DDBJ whole genome shotgun (WGS) entry which is preliminary data.</text>
</comment>
<gene>
    <name evidence="1" type="ORF">LI90_1605</name>
</gene>
<dbReference type="Proteomes" id="UP000070188">
    <property type="component" value="Unassembled WGS sequence"/>
</dbReference>